<protein>
    <submittedName>
        <fullName evidence="1">Uncharacterized protein</fullName>
    </submittedName>
</protein>
<keyword evidence="2" id="KW-1185">Reference proteome</keyword>
<dbReference type="RefSeq" id="WP_101284831.1">
    <property type="nucleotide sequence ID" value="NZ_CP024199.1"/>
</dbReference>
<name>A0ABM6Q9F7_9PROT</name>
<dbReference type="EMBL" id="CP024199">
    <property type="protein sequence ID" value="AUG53173.1"/>
    <property type="molecule type" value="Genomic_DNA"/>
</dbReference>
<gene>
    <name evidence="1" type="ORF">CSC3H3_10925</name>
</gene>
<evidence type="ECO:0000313" key="1">
    <source>
        <dbReference type="EMBL" id="AUG53173.1"/>
    </source>
</evidence>
<sequence length="389" mass="45243">MKNPFLATNHEYHWNSCIGPQSSELNYIDGYIESSIELANYVLENKKYGKVDTLIFPILFNARHGIELTLKFYQKTFSQCGIDTESAPQNHRLDIILSRILNAKIPDRELSKNISKLAPYITGISEIDTSGQDFRYFENKNGHQSLSNHPIINLVVVRQCLEEMKNILDETTTRLITFSQERSTKTHTTKCSRADLYHITQELPMHAEWHLSKFKKIKENIKREFNLSNNQFDNAIKKIKNQRQLGSIIGIERNPIALTGTSAIKAAHLWKEYHAFERKAFDERHINKEENLMISKKASVEKIRELIKELKIEELADLETIFYLSRNREFVEHYEEMYEKTLPSYQRSPDIFIKVHHVFAKVNFLTEIKRGISILGNPSLADSLGKVEN</sequence>
<evidence type="ECO:0000313" key="2">
    <source>
        <dbReference type="Proteomes" id="UP000233458"/>
    </source>
</evidence>
<reference evidence="1 2" key="1">
    <citation type="submission" date="2017-10" db="EMBL/GenBank/DDBJ databases">
        <title>Biodiversity and function of Thalassospira species in the particle-attached aromatic-hydrocarbon-degrading consortia from the surface seawater of the China South Sea.</title>
        <authorList>
            <person name="Dong C."/>
            <person name="Liu R."/>
            <person name="Shao Z."/>
        </authorList>
    </citation>
    <scope>NUCLEOTIDE SEQUENCE [LARGE SCALE GENOMIC DNA]</scope>
    <source>
        <strain evidence="1 2">CSC3H3</strain>
    </source>
</reference>
<accession>A0ABM6Q9F7</accession>
<proteinExistence type="predicted"/>
<dbReference type="Proteomes" id="UP000233458">
    <property type="component" value="Chromosome"/>
</dbReference>
<organism evidence="1 2">
    <name type="scientific">Thalassospira marina</name>
    <dbReference type="NCBI Taxonomy" id="2048283"/>
    <lineage>
        <taxon>Bacteria</taxon>
        <taxon>Pseudomonadati</taxon>
        <taxon>Pseudomonadota</taxon>
        <taxon>Alphaproteobacteria</taxon>
        <taxon>Rhodospirillales</taxon>
        <taxon>Thalassospiraceae</taxon>
        <taxon>Thalassospira</taxon>
    </lineage>
</organism>